<reference evidence="2" key="1">
    <citation type="submission" date="2020-10" db="EMBL/GenBank/DDBJ databases">
        <authorList>
            <person name="Gilroy R."/>
        </authorList>
    </citation>
    <scope>NUCLEOTIDE SEQUENCE</scope>
    <source>
        <strain evidence="2">ChiHjej10B9-9673</strain>
    </source>
</reference>
<dbReference type="EMBL" id="DVJK01000040">
    <property type="protein sequence ID" value="HIS66192.1"/>
    <property type="molecule type" value="Genomic_DNA"/>
</dbReference>
<dbReference type="Proteomes" id="UP000824001">
    <property type="component" value="Unassembled WGS sequence"/>
</dbReference>
<proteinExistence type="predicted"/>
<evidence type="ECO:0000313" key="2">
    <source>
        <dbReference type="EMBL" id="HIS66192.1"/>
    </source>
</evidence>
<gene>
    <name evidence="2" type="ORF">IAC18_01385</name>
</gene>
<comment type="caution">
    <text evidence="2">The sequence shown here is derived from an EMBL/GenBank/DDBJ whole genome shotgun (WGS) entry which is preliminary data.</text>
</comment>
<evidence type="ECO:0000313" key="3">
    <source>
        <dbReference type="Proteomes" id="UP000824001"/>
    </source>
</evidence>
<protein>
    <submittedName>
        <fullName evidence="2">Uncharacterized protein</fullName>
    </submittedName>
</protein>
<evidence type="ECO:0000256" key="1">
    <source>
        <dbReference type="SAM" id="MobiDB-lite"/>
    </source>
</evidence>
<dbReference type="AlphaFoldDB" id="A0A9D1FBX4"/>
<sequence length="308" mass="33255">MAAFDPNVDYSDLIAQEAAKGVNADRRLLAQYEAQRNAKITAGRLPYRQTAVYTNELGRPLGYYEAEDRSDYINELYDTARERSLEAIESAFERETAAFDYAAAQLPERYRAARNAAAADAALTRQSVNEQFAASGLNTGAAGQARLSLALAGQNALNALSAEQAAELGELELRRAEAEAGYRSAVAEAIAESELERAQALYDEAVRVESSYRTYSEELLAAWGLTPTGAPIASGEGAAATARSPAAPEPEEDKPAAAVDYDANAAQLRLQLERIPGLTRENKAALVRDYYANGKIKYEDMQSLLAGI</sequence>
<accession>A0A9D1FBX4</accession>
<organism evidence="2 3">
    <name type="scientific">Candidatus Scatomorpha merdipullorum</name>
    <dbReference type="NCBI Taxonomy" id="2840927"/>
    <lineage>
        <taxon>Bacteria</taxon>
        <taxon>Bacillati</taxon>
        <taxon>Bacillota</taxon>
        <taxon>Clostridia</taxon>
        <taxon>Eubacteriales</taxon>
        <taxon>Candidatus Scatomorpha</taxon>
    </lineage>
</organism>
<reference evidence="2" key="2">
    <citation type="journal article" date="2021" name="PeerJ">
        <title>Extensive microbial diversity within the chicken gut microbiome revealed by metagenomics and culture.</title>
        <authorList>
            <person name="Gilroy R."/>
            <person name="Ravi A."/>
            <person name="Getino M."/>
            <person name="Pursley I."/>
            <person name="Horton D.L."/>
            <person name="Alikhan N.F."/>
            <person name="Baker D."/>
            <person name="Gharbi K."/>
            <person name="Hall N."/>
            <person name="Watson M."/>
            <person name="Adriaenssens E.M."/>
            <person name="Foster-Nyarko E."/>
            <person name="Jarju S."/>
            <person name="Secka A."/>
            <person name="Antonio M."/>
            <person name="Oren A."/>
            <person name="Chaudhuri R.R."/>
            <person name="La Ragione R."/>
            <person name="Hildebrand F."/>
            <person name="Pallen M.J."/>
        </authorList>
    </citation>
    <scope>NUCLEOTIDE SEQUENCE</scope>
    <source>
        <strain evidence="2">ChiHjej10B9-9673</strain>
    </source>
</reference>
<feature type="region of interest" description="Disordered" evidence="1">
    <location>
        <begin position="234"/>
        <end position="255"/>
    </location>
</feature>
<name>A0A9D1FBX4_9FIRM</name>